<keyword evidence="7 11" id="KW-0808">Transferase</keyword>
<evidence type="ECO:0000256" key="2">
    <source>
        <dbReference type="ARBA" id="ARBA00005011"/>
    </source>
</evidence>
<dbReference type="OrthoDB" id="9813612at2"/>
<dbReference type="GO" id="GO:0000105">
    <property type="term" value="P:L-histidine biosynthetic process"/>
    <property type="evidence" value="ECO:0007669"/>
    <property type="project" value="UniProtKB-UniRule"/>
</dbReference>
<evidence type="ECO:0000256" key="10">
    <source>
        <dbReference type="ARBA" id="ARBA00047481"/>
    </source>
</evidence>
<dbReference type="UniPathway" id="UPA00031">
    <property type="reaction ID" value="UER00012"/>
</dbReference>
<comment type="caution">
    <text evidence="13">The sequence shown here is derived from an EMBL/GenBank/DDBJ whole genome shotgun (WGS) entry which is preliminary data.</text>
</comment>
<sequence length="373" mass="41393">MSENNMEVKARKTIQHIHPYTPGKPIWELQNELGLTRVIKLASNENPLGPSPKALEAIHCSLADIHRYPDASTSNLRQAMASKLDMKPEQFIVTNGGDELITLACEAFLEPGDEMIVLTPSFSEYEFGAHLMGATIVAVPLGEQFAFDMDAIIEAVTERTKILCICSPNNPTGTYLSKSVLHHLLDVLPKHLLVLFDAAYSQYATAEDYTDGLEFVRAEYPILVLQTFSKIFGLAGLRVGYGAAPEVIIRQLLKVKEPFNVNALAQAAATAALHDDEHLRLSLQANTQGREQLYRAFEKLRLPFIESMSNFVLVELGLNAKAIYEQLLHKGIIVRYGGTWNLPSHARVSVGSESENAAFIQELTEILHRISIR</sequence>
<dbReference type="SUPFAM" id="SSF53383">
    <property type="entry name" value="PLP-dependent transferases"/>
    <property type="match status" value="1"/>
</dbReference>
<comment type="pathway">
    <text evidence="2 11">Amino-acid biosynthesis; L-histidine biosynthesis; L-histidine from 5-phospho-alpha-D-ribose 1-diphosphate: step 7/9.</text>
</comment>
<keyword evidence="5 11" id="KW-0032">Aminotransferase</keyword>
<evidence type="ECO:0000313" key="14">
    <source>
        <dbReference type="Proteomes" id="UP000028123"/>
    </source>
</evidence>
<evidence type="ECO:0000256" key="5">
    <source>
        <dbReference type="ARBA" id="ARBA00022576"/>
    </source>
</evidence>
<feature type="modified residue" description="N6-(pyridoxal phosphate)lysine" evidence="11">
    <location>
        <position position="230"/>
    </location>
</feature>
<dbReference type="InterPro" id="IPR050106">
    <property type="entry name" value="HistidinolP_aminotransfase"/>
</dbReference>
<organism evidence="13 14">
    <name type="scientific">Paenibacillus tyrfis</name>
    <dbReference type="NCBI Taxonomy" id="1501230"/>
    <lineage>
        <taxon>Bacteria</taxon>
        <taxon>Bacillati</taxon>
        <taxon>Bacillota</taxon>
        <taxon>Bacilli</taxon>
        <taxon>Bacillales</taxon>
        <taxon>Paenibacillaceae</taxon>
        <taxon>Paenibacillus</taxon>
    </lineage>
</organism>
<name>A0A081P5B1_9BACL</name>
<dbReference type="HAMAP" id="MF_01023">
    <property type="entry name" value="HisC_aminotrans_2"/>
    <property type="match status" value="1"/>
</dbReference>
<proteinExistence type="inferred from homology"/>
<dbReference type="eggNOG" id="COG0079">
    <property type="taxonomic scope" value="Bacteria"/>
</dbReference>
<evidence type="ECO:0000313" key="13">
    <source>
        <dbReference type="EMBL" id="KEQ25884.1"/>
    </source>
</evidence>
<dbReference type="GO" id="GO:0030170">
    <property type="term" value="F:pyridoxal phosphate binding"/>
    <property type="evidence" value="ECO:0007669"/>
    <property type="project" value="InterPro"/>
</dbReference>
<dbReference type="EC" id="2.6.1.9" evidence="11"/>
<gene>
    <name evidence="11" type="primary">hisC</name>
    <name evidence="13" type="ORF">ET33_37630</name>
</gene>
<dbReference type="InterPro" id="IPR004839">
    <property type="entry name" value="Aminotransferase_I/II_large"/>
</dbReference>
<dbReference type="GO" id="GO:0004400">
    <property type="term" value="F:histidinol-phosphate transaminase activity"/>
    <property type="evidence" value="ECO:0007669"/>
    <property type="project" value="UniProtKB-UniRule"/>
</dbReference>
<dbReference type="RefSeq" id="WP_036681196.1">
    <property type="nucleotide sequence ID" value="NZ_FYEP01000015.1"/>
</dbReference>
<evidence type="ECO:0000256" key="7">
    <source>
        <dbReference type="ARBA" id="ARBA00022679"/>
    </source>
</evidence>
<dbReference type="AlphaFoldDB" id="A0A081P5B1"/>
<evidence type="ECO:0000256" key="11">
    <source>
        <dbReference type="HAMAP-Rule" id="MF_01023"/>
    </source>
</evidence>
<dbReference type="InterPro" id="IPR015421">
    <property type="entry name" value="PyrdxlP-dep_Trfase_major"/>
</dbReference>
<dbReference type="NCBIfam" id="TIGR01141">
    <property type="entry name" value="hisC"/>
    <property type="match status" value="1"/>
</dbReference>
<evidence type="ECO:0000256" key="6">
    <source>
        <dbReference type="ARBA" id="ARBA00022605"/>
    </source>
</evidence>
<dbReference type="InterPro" id="IPR015424">
    <property type="entry name" value="PyrdxlP-dep_Trfase"/>
</dbReference>
<evidence type="ECO:0000259" key="12">
    <source>
        <dbReference type="Pfam" id="PF00155"/>
    </source>
</evidence>
<evidence type="ECO:0000256" key="9">
    <source>
        <dbReference type="ARBA" id="ARBA00023102"/>
    </source>
</evidence>
<evidence type="ECO:0000256" key="1">
    <source>
        <dbReference type="ARBA" id="ARBA00001933"/>
    </source>
</evidence>
<protein>
    <recommendedName>
        <fullName evidence="11">Histidinol-phosphate aminotransferase</fullName>
        <ecNumber evidence="11">2.6.1.9</ecNumber>
    </recommendedName>
    <alternativeName>
        <fullName evidence="11">Imidazole acetol-phosphate transaminase</fullName>
    </alternativeName>
</protein>
<keyword evidence="9 11" id="KW-0368">Histidine biosynthesis</keyword>
<comment type="catalytic activity">
    <reaction evidence="10 11">
        <text>L-histidinol phosphate + 2-oxoglutarate = 3-(imidazol-4-yl)-2-oxopropyl phosphate + L-glutamate</text>
        <dbReference type="Rhea" id="RHEA:23744"/>
        <dbReference type="ChEBI" id="CHEBI:16810"/>
        <dbReference type="ChEBI" id="CHEBI:29985"/>
        <dbReference type="ChEBI" id="CHEBI:57766"/>
        <dbReference type="ChEBI" id="CHEBI:57980"/>
        <dbReference type="EC" id="2.6.1.9"/>
    </reaction>
</comment>
<evidence type="ECO:0000256" key="4">
    <source>
        <dbReference type="ARBA" id="ARBA00011738"/>
    </source>
</evidence>
<keyword evidence="14" id="KW-1185">Reference proteome</keyword>
<feature type="domain" description="Aminotransferase class I/classII large" evidence="12">
    <location>
        <begin position="37"/>
        <end position="361"/>
    </location>
</feature>
<comment type="cofactor">
    <cofactor evidence="1 11">
        <name>pyridoxal 5'-phosphate</name>
        <dbReference type="ChEBI" id="CHEBI:597326"/>
    </cofactor>
</comment>
<dbReference type="Proteomes" id="UP000028123">
    <property type="component" value="Unassembled WGS sequence"/>
</dbReference>
<dbReference type="Gene3D" id="3.40.640.10">
    <property type="entry name" value="Type I PLP-dependent aspartate aminotransferase-like (Major domain)"/>
    <property type="match status" value="1"/>
</dbReference>
<dbReference type="InterPro" id="IPR005861">
    <property type="entry name" value="HisP_aminotrans"/>
</dbReference>
<dbReference type="InterPro" id="IPR015422">
    <property type="entry name" value="PyrdxlP-dep_Trfase_small"/>
</dbReference>
<keyword evidence="8 11" id="KW-0663">Pyridoxal phosphate</keyword>
<comment type="subunit">
    <text evidence="4 11">Homodimer.</text>
</comment>
<dbReference type="PANTHER" id="PTHR43643">
    <property type="entry name" value="HISTIDINOL-PHOSPHATE AMINOTRANSFERASE 2"/>
    <property type="match status" value="1"/>
</dbReference>
<dbReference type="CDD" id="cd00609">
    <property type="entry name" value="AAT_like"/>
    <property type="match status" value="1"/>
</dbReference>
<dbReference type="Gene3D" id="3.90.1150.10">
    <property type="entry name" value="Aspartate Aminotransferase, domain 1"/>
    <property type="match status" value="1"/>
</dbReference>
<evidence type="ECO:0000256" key="8">
    <source>
        <dbReference type="ARBA" id="ARBA00022898"/>
    </source>
</evidence>
<evidence type="ECO:0000256" key="3">
    <source>
        <dbReference type="ARBA" id="ARBA00007970"/>
    </source>
</evidence>
<accession>A0A081P5B1</accession>
<comment type="similarity">
    <text evidence="3 11">Belongs to the class-II pyridoxal-phosphate-dependent aminotransferase family. Histidinol-phosphate aminotransferase subfamily.</text>
</comment>
<dbReference type="Pfam" id="PF00155">
    <property type="entry name" value="Aminotran_1_2"/>
    <property type="match status" value="1"/>
</dbReference>
<dbReference type="PANTHER" id="PTHR43643:SF6">
    <property type="entry name" value="HISTIDINOL-PHOSPHATE AMINOTRANSFERASE"/>
    <property type="match status" value="1"/>
</dbReference>
<dbReference type="EMBL" id="JNVM01000009">
    <property type="protein sequence ID" value="KEQ25884.1"/>
    <property type="molecule type" value="Genomic_DNA"/>
</dbReference>
<keyword evidence="6 11" id="KW-0028">Amino-acid biosynthesis</keyword>
<reference evidence="13 14" key="1">
    <citation type="submission" date="2014-06" db="EMBL/GenBank/DDBJ databases">
        <title>Draft genome sequence of Paenibacillus sp. MSt1.</title>
        <authorList>
            <person name="Aw Y.K."/>
            <person name="Ong K.S."/>
            <person name="Gan H.M."/>
            <person name="Lee S.M."/>
        </authorList>
    </citation>
    <scope>NUCLEOTIDE SEQUENCE [LARGE SCALE GENOMIC DNA]</scope>
    <source>
        <strain evidence="13 14">MSt1</strain>
    </source>
</reference>